<gene>
    <name evidence="6" type="ORF">B4U79_07937</name>
</gene>
<keyword evidence="4 5" id="KW-0472">Membrane</keyword>
<dbReference type="InterPro" id="IPR027378">
    <property type="entry name" value="Nucleotide_channel_N"/>
</dbReference>
<evidence type="ECO:0000256" key="3">
    <source>
        <dbReference type="ARBA" id="ARBA00022989"/>
    </source>
</evidence>
<keyword evidence="3 5" id="KW-1133">Transmembrane helix</keyword>
<dbReference type="SUPFAM" id="SSF103473">
    <property type="entry name" value="MFS general substrate transporter"/>
    <property type="match status" value="1"/>
</dbReference>
<accession>A0A3S3PD61</accession>
<feature type="transmembrane region" description="Helical" evidence="5">
    <location>
        <begin position="143"/>
        <end position="165"/>
    </location>
</feature>
<dbReference type="PANTHER" id="PTHR11662">
    <property type="entry name" value="SOLUTE CARRIER FAMILY 17"/>
    <property type="match status" value="1"/>
</dbReference>
<reference evidence="6 7" key="1">
    <citation type="journal article" date="2018" name="Gigascience">
        <title>Genomes of trombidid mites reveal novel predicted allergens and laterally-transferred genes associated with secondary metabolism.</title>
        <authorList>
            <person name="Dong X."/>
            <person name="Chaisiri K."/>
            <person name="Xia D."/>
            <person name="Armstrong S.D."/>
            <person name="Fang Y."/>
            <person name="Donnelly M.J."/>
            <person name="Kadowaki T."/>
            <person name="McGarry J.W."/>
            <person name="Darby A.C."/>
            <person name="Makepeace B.L."/>
        </authorList>
    </citation>
    <scope>NUCLEOTIDE SEQUENCE [LARGE SCALE GENOMIC DNA]</scope>
    <source>
        <strain evidence="6">UoL-WK</strain>
    </source>
</reference>
<dbReference type="GO" id="GO:0022857">
    <property type="term" value="F:transmembrane transporter activity"/>
    <property type="evidence" value="ECO:0007669"/>
    <property type="project" value="TreeGrafter"/>
</dbReference>
<proteinExistence type="predicted"/>
<dbReference type="AlphaFoldDB" id="A0A3S3PD61"/>
<evidence type="ECO:0000256" key="1">
    <source>
        <dbReference type="ARBA" id="ARBA00004141"/>
    </source>
</evidence>
<dbReference type="PANTHER" id="PTHR11662:SF399">
    <property type="entry name" value="FI19708P1-RELATED"/>
    <property type="match status" value="1"/>
</dbReference>
<evidence type="ECO:0000256" key="5">
    <source>
        <dbReference type="SAM" id="Phobius"/>
    </source>
</evidence>
<evidence type="ECO:0000256" key="2">
    <source>
        <dbReference type="ARBA" id="ARBA00022692"/>
    </source>
</evidence>
<dbReference type="STRING" id="1965070.A0A3S3PD61"/>
<organism evidence="6 7">
    <name type="scientific">Dinothrombium tinctorium</name>
    <dbReference type="NCBI Taxonomy" id="1965070"/>
    <lineage>
        <taxon>Eukaryota</taxon>
        <taxon>Metazoa</taxon>
        <taxon>Ecdysozoa</taxon>
        <taxon>Arthropoda</taxon>
        <taxon>Chelicerata</taxon>
        <taxon>Arachnida</taxon>
        <taxon>Acari</taxon>
        <taxon>Acariformes</taxon>
        <taxon>Trombidiformes</taxon>
        <taxon>Prostigmata</taxon>
        <taxon>Anystina</taxon>
        <taxon>Parasitengona</taxon>
        <taxon>Trombidioidea</taxon>
        <taxon>Trombidiidae</taxon>
        <taxon>Dinothrombium</taxon>
    </lineage>
</organism>
<comment type="caution">
    <text evidence="6">The sequence shown here is derived from an EMBL/GenBank/DDBJ whole genome shotgun (WGS) entry which is preliminary data.</text>
</comment>
<dbReference type="InterPro" id="IPR036259">
    <property type="entry name" value="MFS_trans_sf"/>
</dbReference>
<dbReference type="EMBL" id="NCKU01001187">
    <property type="protein sequence ID" value="RWS12846.1"/>
    <property type="molecule type" value="Genomic_DNA"/>
</dbReference>
<dbReference type="Proteomes" id="UP000285301">
    <property type="component" value="Unassembled WGS sequence"/>
</dbReference>
<keyword evidence="7" id="KW-1185">Reference proteome</keyword>
<dbReference type="GO" id="GO:0016020">
    <property type="term" value="C:membrane"/>
    <property type="evidence" value="ECO:0007669"/>
    <property type="project" value="UniProtKB-SubCell"/>
</dbReference>
<dbReference type="OrthoDB" id="6514670at2759"/>
<comment type="subcellular location">
    <subcellularLocation>
        <location evidence="1">Membrane</location>
        <topology evidence="1">Multi-pass membrane protein</topology>
    </subcellularLocation>
</comment>
<dbReference type="Gene3D" id="1.20.120.540">
    <property type="entry name" value="Voltage-gated potassium channels"/>
    <property type="match status" value="1"/>
</dbReference>
<evidence type="ECO:0000313" key="6">
    <source>
        <dbReference type="EMBL" id="RWS12846.1"/>
    </source>
</evidence>
<dbReference type="InterPro" id="IPR050382">
    <property type="entry name" value="MFS_Na/Anion_cotransporter"/>
</dbReference>
<feature type="transmembrane region" description="Helical" evidence="5">
    <location>
        <begin position="23"/>
        <end position="43"/>
    </location>
</feature>
<sequence length="179" mass="19845">MIVIKDDEKCILTSSLPARKWSIQSRFVLVTFGFFGFFMLYALKIDLSVAIVSMVKSSNSAHNGTRISTECLTANASQHSIINSNGEFSWSENTKSYVLGSFFWGYVLTQIPGGRLAEKFGSKHLLGFGLVTASEVSIRTWSYVFYIASSSYTIGGIVFLVFGSAKLQPWGLDNSLYDR</sequence>
<dbReference type="GO" id="GO:0006820">
    <property type="term" value="P:monoatomic anion transport"/>
    <property type="evidence" value="ECO:0007669"/>
    <property type="project" value="TreeGrafter"/>
</dbReference>
<evidence type="ECO:0000256" key="4">
    <source>
        <dbReference type="ARBA" id="ARBA00023136"/>
    </source>
</evidence>
<keyword evidence="2 5" id="KW-0812">Transmembrane</keyword>
<evidence type="ECO:0008006" key="8">
    <source>
        <dbReference type="Google" id="ProtNLM"/>
    </source>
</evidence>
<protein>
    <recommendedName>
        <fullName evidence="8">Sialin-like protein</fullName>
    </recommendedName>
</protein>
<evidence type="ECO:0000313" key="7">
    <source>
        <dbReference type="Proteomes" id="UP000285301"/>
    </source>
</evidence>
<name>A0A3S3PD61_9ACAR</name>